<accession>A0AA47B5G2</accession>
<evidence type="ECO:0000256" key="1">
    <source>
        <dbReference type="SAM" id="Phobius"/>
    </source>
</evidence>
<dbReference type="EMBL" id="CP084389">
    <property type="protein sequence ID" value="UZX30302.1"/>
    <property type="molecule type" value="Genomic_DNA"/>
</dbReference>
<keyword evidence="1" id="KW-0812">Transmembrane</keyword>
<name>A0AA47B5G2_9LACO</name>
<reference evidence="2" key="1">
    <citation type="submission" date="2021-09" db="EMBL/GenBank/DDBJ databases">
        <title>Lactobacillus species from Apis mellifera, Switzerland.</title>
        <authorList>
            <person name="Pfister J."/>
            <person name="Brown A."/>
            <person name="Neumann P."/>
            <person name="Collaud A."/>
            <person name="Retschnig G."/>
            <person name="Perreten V."/>
        </authorList>
    </citation>
    <scope>NUCLEOTIDE SEQUENCE</scope>
    <source>
        <strain evidence="2">IBH002</strain>
    </source>
</reference>
<feature type="transmembrane region" description="Helical" evidence="1">
    <location>
        <begin position="181"/>
        <end position="199"/>
    </location>
</feature>
<evidence type="ECO:0000313" key="3">
    <source>
        <dbReference type="Proteomes" id="UP001164557"/>
    </source>
</evidence>
<sequence>MSKKAEENKDTNIEQEAWDFVDLVFTGKYKTDTQDANLVELAENLKGNEIALKYIDLDIQNLIYSTVIGNDKGFKEILKNCYDELDKPDSKPVNKNNLPLYLGKLKDLTDPESQDLYNNVVASYKRYYGVITKQGDLVNIKERLDDLDRRVKNNSIDAKNNIKNNIIEAENNIKKELYPEFIAILGIFTAITFAIFGGMNLLSNLFQNMRSTHASLGQALILASVFGFTLWGLIEILFIWISKINLTKDDKIDKDDKKEKKIDKKEKIFNWSALSFLTVILIFGLALFFS</sequence>
<keyword evidence="1" id="KW-1133">Transmembrane helix</keyword>
<keyword evidence="1" id="KW-0472">Membrane</keyword>
<proteinExistence type="predicted"/>
<evidence type="ECO:0000313" key="2">
    <source>
        <dbReference type="EMBL" id="UZX30302.1"/>
    </source>
</evidence>
<organism evidence="2 3">
    <name type="scientific">Lactobacillus helsingborgensis</name>
    <dbReference type="NCBI Taxonomy" id="1218494"/>
    <lineage>
        <taxon>Bacteria</taxon>
        <taxon>Bacillati</taxon>
        <taxon>Bacillota</taxon>
        <taxon>Bacilli</taxon>
        <taxon>Lactobacillales</taxon>
        <taxon>Lactobacillaceae</taxon>
        <taxon>Lactobacillus</taxon>
    </lineage>
</organism>
<keyword evidence="3" id="KW-1185">Reference proteome</keyword>
<dbReference type="RefSeq" id="WP_046326996.1">
    <property type="nucleotide sequence ID" value="NZ_CP084389.1"/>
</dbReference>
<protein>
    <submittedName>
        <fullName evidence="2">Uncharacterized protein</fullName>
    </submittedName>
</protein>
<feature type="transmembrane region" description="Helical" evidence="1">
    <location>
        <begin position="219"/>
        <end position="241"/>
    </location>
</feature>
<gene>
    <name evidence="2" type="ORF">LDX53_03655</name>
</gene>
<dbReference type="AlphaFoldDB" id="A0AA47B5G2"/>
<feature type="transmembrane region" description="Helical" evidence="1">
    <location>
        <begin position="268"/>
        <end position="289"/>
    </location>
</feature>
<dbReference type="Proteomes" id="UP001164557">
    <property type="component" value="Chromosome"/>
</dbReference>